<reference evidence="1 2" key="1">
    <citation type="submission" date="2018-02" db="EMBL/GenBank/DDBJ databases">
        <title>Genome sequence of the basidiomycete white-rot fungus Phlebia centrifuga.</title>
        <authorList>
            <person name="Granchi Z."/>
            <person name="Peng M."/>
            <person name="de Vries R.P."/>
            <person name="Hilden K."/>
            <person name="Makela M.R."/>
            <person name="Grigoriev I."/>
            <person name="Riley R."/>
        </authorList>
    </citation>
    <scope>NUCLEOTIDE SEQUENCE [LARGE SCALE GENOMIC DNA]</scope>
    <source>
        <strain evidence="1 2">FBCC195</strain>
    </source>
</reference>
<proteinExistence type="predicted"/>
<sequence length="84" mass="9520">MKSSLSFKYCSADNSRLVDFPASEALWIQATGSSSFRTVKDFALSQPCGPSALDVRQFRSADPAWKFDTQYWFQLWMHGLFKGA</sequence>
<organism evidence="1 2">
    <name type="scientific">Hermanssonia centrifuga</name>
    <dbReference type="NCBI Taxonomy" id="98765"/>
    <lineage>
        <taxon>Eukaryota</taxon>
        <taxon>Fungi</taxon>
        <taxon>Dikarya</taxon>
        <taxon>Basidiomycota</taxon>
        <taxon>Agaricomycotina</taxon>
        <taxon>Agaricomycetes</taxon>
        <taxon>Polyporales</taxon>
        <taxon>Meruliaceae</taxon>
        <taxon>Hermanssonia</taxon>
    </lineage>
</organism>
<dbReference type="EMBL" id="MLYV02000838">
    <property type="protein sequence ID" value="PSR76578.1"/>
    <property type="molecule type" value="Genomic_DNA"/>
</dbReference>
<dbReference type="Proteomes" id="UP000186601">
    <property type="component" value="Unassembled WGS sequence"/>
</dbReference>
<accession>A0A2R6NUI1</accession>
<dbReference type="AlphaFoldDB" id="A0A2R6NUI1"/>
<protein>
    <submittedName>
        <fullName evidence="1">Uncharacterized protein</fullName>
    </submittedName>
</protein>
<gene>
    <name evidence="1" type="ORF">PHLCEN_2v8336</name>
</gene>
<evidence type="ECO:0000313" key="1">
    <source>
        <dbReference type="EMBL" id="PSR76578.1"/>
    </source>
</evidence>
<name>A0A2R6NUI1_9APHY</name>
<evidence type="ECO:0000313" key="2">
    <source>
        <dbReference type="Proteomes" id="UP000186601"/>
    </source>
</evidence>
<comment type="caution">
    <text evidence="1">The sequence shown here is derived from an EMBL/GenBank/DDBJ whole genome shotgun (WGS) entry which is preliminary data.</text>
</comment>
<keyword evidence="2" id="KW-1185">Reference proteome</keyword>